<dbReference type="Pfam" id="PF12449">
    <property type="entry name" value="DUF3684"/>
    <property type="match status" value="1"/>
</dbReference>
<organism evidence="2 3">
    <name type="scientific">Rhizophagus irregularis (strain DAOM 181602 / DAOM 197198 / MUCL 43194)</name>
    <name type="common">Arbuscular mycorrhizal fungus</name>
    <name type="synonym">Glomus intraradices</name>
    <dbReference type="NCBI Taxonomy" id="747089"/>
    <lineage>
        <taxon>Eukaryota</taxon>
        <taxon>Fungi</taxon>
        <taxon>Fungi incertae sedis</taxon>
        <taxon>Mucoromycota</taxon>
        <taxon>Glomeromycotina</taxon>
        <taxon>Glomeromycetes</taxon>
        <taxon>Glomerales</taxon>
        <taxon>Glomeraceae</taxon>
        <taxon>Rhizophagus</taxon>
    </lineage>
</organism>
<dbReference type="EMBL" id="AUPC02000002">
    <property type="protein sequence ID" value="POG82999.1"/>
    <property type="molecule type" value="Genomic_DNA"/>
</dbReference>
<dbReference type="InterPro" id="IPR058210">
    <property type="entry name" value="SACS/Nov_dom"/>
</dbReference>
<reference evidence="2 3" key="1">
    <citation type="journal article" date="2013" name="Proc. Natl. Acad. Sci. U.S.A.">
        <title>Genome of an arbuscular mycorrhizal fungus provides insight into the oldest plant symbiosis.</title>
        <authorList>
            <person name="Tisserant E."/>
            <person name="Malbreil M."/>
            <person name="Kuo A."/>
            <person name="Kohler A."/>
            <person name="Symeonidi A."/>
            <person name="Balestrini R."/>
            <person name="Charron P."/>
            <person name="Duensing N."/>
            <person name="Frei Dit Frey N."/>
            <person name="Gianinazzi-Pearson V."/>
            <person name="Gilbert L.B."/>
            <person name="Handa Y."/>
            <person name="Herr J.R."/>
            <person name="Hijri M."/>
            <person name="Koul R."/>
            <person name="Kawaguchi M."/>
            <person name="Krajinski F."/>
            <person name="Lammers P.J."/>
            <person name="Masclaux F.G."/>
            <person name="Murat C."/>
            <person name="Morin E."/>
            <person name="Ndikumana S."/>
            <person name="Pagni M."/>
            <person name="Petitpierre D."/>
            <person name="Requena N."/>
            <person name="Rosikiewicz P."/>
            <person name="Riley R."/>
            <person name="Saito K."/>
            <person name="San Clemente H."/>
            <person name="Shapiro H."/>
            <person name="van Tuinen D."/>
            <person name="Becard G."/>
            <person name="Bonfante P."/>
            <person name="Paszkowski U."/>
            <person name="Shachar-Hill Y.Y."/>
            <person name="Tuskan G.A."/>
            <person name="Young P.W."/>
            <person name="Sanders I.R."/>
            <person name="Henrissat B."/>
            <person name="Rensing S.A."/>
            <person name="Grigoriev I.V."/>
            <person name="Corradi N."/>
            <person name="Roux C."/>
            <person name="Martin F."/>
        </authorList>
    </citation>
    <scope>NUCLEOTIDE SEQUENCE [LARGE SCALE GENOMIC DNA]</scope>
    <source>
        <strain evidence="2 3">DAOM 197198</strain>
    </source>
</reference>
<dbReference type="PANTHER" id="PTHR47839">
    <property type="entry name" value="DOMAIN PROTEIN, PUTATIVE (AFU_ORTHOLOGUE AFUA_6G04830)-RELATED"/>
    <property type="match status" value="1"/>
</dbReference>
<dbReference type="InterPro" id="IPR022155">
    <property type="entry name" value="DUF3684"/>
</dbReference>
<dbReference type="SUPFAM" id="SSF55874">
    <property type="entry name" value="ATPase domain of HSP90 chaperone/DNA topoisomerase II/histidine kinase"/>
    <property type="match status" value="1"/>
</dbReference>
<sequence>MSLDDLRDQILSNFNEERVKVNQRLLIDKILARYSSEFVIYRELMQNSDDAKSSSIQIVFETENNKVTRIIFKNNGFAFRPEDWDRLKTIAEGNPDEQKIGAFGVGFYSLFSFCENPFVSSGGQGMAFYWRENQLFTKQGPIEDKDKGWTTFLMDARVPIELPDVEDFARFLANSSLFTVNLQEISVYFNDTMPIKLSKKMQDPKLMVIASEYDVFSPLKLFHLTSVDVRDVQLDVKYQTEESSIFFRIASGNLDVSVNDEFSEEMERITKKKPPNKTNIQMIFTGFEEHNSSSKNVSPVFKDLLIYPEQGRLYIGFSTQQTTGCCSHLAARVIPTMERESIDLANKTLAEYNSEMLCLAGTLCRILYEDEMDQIKRLYNEKINNETNEENIKLIRELLEKRAAHALTHFTFSQSTPNKQVGEIIALQFFNCLETDLSILSTNGVLPISDVRIPNSEMIGFIKKVPLVPKIILEQCDSFLKEAKDIWKFIVELTFQDVLYELKNRTLSEDEMIDLLKWWISYKSNKDNIDPATEFMKLARIGDRPLNTFRYILNPGRIPPNIDIPDEVLPYTISKNLESQDLKKWLGWTELTLVDWAKFIVNKPDLENEPTFARKVLQILARNLDNTSKSNIEIIRQLFVQKKCIPTILGMKIPNEAYFENVNLFPDLPRIDFEKPLTVKNLMELFGVRKVVELELIFDHLNGQGDWDHMKLIKYLATMYDDLKDEEIKILKNKPIWPKEDLLESNSNGSNSNEGEETKSKQRFIARKLYTPIALHREFGLPVISFKGRWSHNTDEGKFLIKLGLKDHPTLEKILELVTPSTDSQIHSKALKYLLDNFDKKYSKDYKPAEVKVAFLPCMEPNIYSKPLECFINSGCEILKFQVVQQDLRYQVEKLGVLRDPNREMLLNRLTQDPPQDKDNAKKIFEYLASQQTCFTASDWKMLANSKFIPVKNGIDSPNHCFFKIQDKMLDEFYSHVDFGDKANGFLSKCGVKAEPSYIDYVELLTNSSVKLWKLIGNDIEKYLSILRNIASSIIYIRNNPKDIISAMKKAPVLVGITKEKENIDSEIKETKRYHLVSAENVFICDDESYRDILNPITAPVETILEDFYKKLGCRLLSESVKEISIAKGNIRETKKSRQLLELIIERASIFYFGQSETMIKRNEEYLKKLKAKEIDYIETTYTLDTIKKVQQNEASILQDKVINSWVLFITSNSNFCDISKQIIKFIFKSKDWNNWKEITSLNTLLTSSLENLKFMGIPVDRILKQKNNYQHVVNQMRIDQGDEFSFTLDTEEMKEMKSPSPVPSDNKNYISGDARTINYENMRVLRSSLHDAVKACYSRDIDKDEVKEYRKPNIEDIMGSLPGIIQSCLNDTNKNDYCEIVPDEELHCVETLQDIDIYIPRDLNKSEILSQAHTASLDRFINMLRDLVDAFEISLKDISIFYDNNTNTIAFNRNRIMFFNFRFYLGLHDEDCKIKPTIKVITYWFMMFCHELAHNFIKNHNSEHEYYSLSFVEIYMPNFLELMKKRQFLTSGINDGRFVKLN</sequence>
<dbReference type="Pfam" id="PF25794">
    <property type="entry name" value="SACS"/>
    <property type="match status" value="1"/>
</dbReference>
<dbReference type="PANTHER" id="PTHR47839:SF1">
    <property type="entry name" value="DOMAIN PROTEIN, PUTATIVE (AFU_ORTHOLOGUE AFUA_6G04830)-RELATED"/>
    <property type="match status" value="1"/>
</dbReference>
<feature type="domain" description="Sacsin/Nov" evidence="1">
    <location>
        <begin position="26"/>
        <end position="123"/>
    </location>
</feature>
<dbReference type="VEuPathDB" id="FungiDB:RhiirFUN_026633"/>
<reference evidence="2 3" key="2">
    <citation type="journal article" date="2018" name="New Phytol.">
        <title>High intraspecific genome diversity in the model arbuscular mycorrhizal symbiont Rhizophagus irregularis.</title>
        <authorList>
            <person name="Chen E.C.H."/>
            <person name="Morin E."/>
            <person name="Beaudet D."/>
            <person name="Noel J."/>
            <person name="Yildirir G."/>
            <person name="Ndikumana S."/>
            <person name="Charron P."/>
            <person name="St-Onge C."/>
            <person name="Giorgi J."/>
            <person name="Kruger M."/>
            <person name="Marton T."/>
            <person name="Ropars J."/>
            <person name="Grigoriev I.V."/>
            <person name="Hainaut M."/>
            <person name="Henrissat B."/>
            <person name="Roux C."/>
            <person name="Martin F."/>
            <person name="Corradi N."/>
        </authorList>
    </citation>
    <scope>NUCLEOTIDE SEQUENCE [LARGE SCALE GENOMIC DNA]</scope>
    <source>
        <strain evidence="2 3">DAOM 197198</strain>
    </source>
</reference>
<comment type="caution">
    <text evidence="2">The sequence shown here is derived from an EMBL/GenBank/DDBJ whole genome shotgun (WGS) entry which is preliminary data.</text>
</comment>
<evidence type="ECO:0000313" key="2">
    <source>
        <dbReference type="EMBL" id="POG82999.1"/>
    </source>
</evidence>
<gene>
    <name evidence="2" type="ORF">GLOIN_2v1761460</name>
</gene>
<name>A0A2H5TX23_RHIID</name>
<dbReference type="Gene3D" id="3.30.565.10">
    <property type="entry name" value="Histidine kinase-like ATPase, C-terminal domain"/>
    <property type="match status" value="1"/>
</dbReference>
<dbReference type="Proteomes" id="UP000018888">
    <property type="component" value="Unassembled WGS sequence"/>
</dbReference>
<accession>A0A2H5TX23</accession>
<dbReference type="NCBIfam" id="NF047352">
    <property type="entry name" value="P_loop_sacsin"/>
    <property type="match status" value="1"/>
</dbReference>
<evidence type="ECO:0000313" key="3">
    <source>
        <dbReference type="Proteomes" id="UP000018888"/>
    </source>
</evidence>
<evidence type="ECO:0000259" key="1">
    <source>
        <dbReference type="Pfam" id="PF25794"/>
    </source>
</evidence>
<dbReference type="InterPro" id="IPR036890">
    <property type="entry name" value="HATPase_C_sf"/>
</dbReference>
<proteinExistence type="predicted"/>
<keyword evidence="3" id="KW-1185">Reference proteome</keyword>
<dbReference type="STRING" id="747089.A0A2H5TX23"/>
<protein>
    <recommendedName>
        <fullName evidence="1">Sacsin/Nov domain-containing protein</fullName>
    </recommendedName>
</protein>